<sequence>MKTVNQLQAELMKQKEAYQTSQKKLKAELRKAQKEAEREARIAEQKKMNEENKIVCDFLRTNFGQDGVLLFDTLLQRAMQANNEKQS</sequence>
<dbReference type="HOGENOM" id="CLU_2481355_0_0_9"/>
<dbReference type="STRING" id="585394.RHOM_11315"/>
<name>G2SXU5_ROSHA</name>
<evidence type="ECO:0000313" key="3">
    <source>
        <dbReference type="Proteomes" id="UP000008178"/>
    </source>
</evidence>
<dbReference type="KEGG" id="rho:RHOM_11315"/>
<gene>
    <name evidence="2" type="ordered locus">RHOM_11315</name>
</gene>
<dbReference type="AlphaFoldDB" id="G2SXU5"/>
<evidence type="ECO:0000256" key="1">
    <source>
        <dbReference type="SAM" id="Coils"/>
    </source>
</evidence>
<feature type="coiled-coil region" evidence="1">
    <location>
        <begin position="4"/>
        <end position="53"/>
    </location>
</feature>
<dbReference type="Proteomes" id="UP000008178">
    <property type="component" value="Chromosome"/>
</dbReference>
<organism evidence="2 3">
    <name type="scientific">Roseburia hominis (strain DSM 16839 / JCM 17582 / NCIMB 14029 / A2-183)</name>
    <dbReference type="NCBI Taxonomy" id="585394"/>
    <lineage>
        <taxon>Bacteria</taxon>
        <taxon>Bacillati</taxon>
        <taxon>Bacillota</taxon>
        <taxon>Clostridia</taxon>
        <taxon>Lachnospirales</taxon>
        <taxon>Lachnospiraceae</taxon>
        <taxon>Roseburia</taxon>
    </lineage>
</organism>
<evidence type="ECO:0000313" key="2">
    <source>
        <dbReference type="EMBL" id="AEN97371.1"/>
    </source>
</evidence>
<dbReference type="BioCyc" id="RHOM585394:G1H02-2259-MONOMER"/>
<dbReference type="EMBL" id="CP003040">
    <property type="protein sequence ID" value="AEN97371.1"/>
    <property type="molecule type" value="Genomic_DNA"/>
</dbReference>
<reference evidence="2 3" key="1">
    <citation type="journal article" date="2015" name="Genome Announc.">
        <title>Complete genome sequence of the human gut symbiont Roseburia hominis.</title>
        <authorList>
            <person name="Travis A.J."/>
            <person name="Kelly D."/>
            <person name="Flint H.J."/>
            <person name="Aminov R.I."/>
        </authorList>
    </citation>
    <scope>NUCLEOTIDE SEQUENCE [LARGE SCALE GENOMIC DNA]</scope>
    <source>
        <strain evidence="3">DSM 16839 / JCM 17582 / NCIMB 14029 / A2-183</strain>
    </source>
</reference>
<accession>G2SXU5</accession>
<protein>
    <submittedName>
        <fullName evidence="2">Uncharacterized protein</fullName>
    </submittedName>
</protein>
<proteinExistence type="predicted"/>
<keyword evidence="1" id="KW-0175">Coiled coil</keyword>
<dbReference type="RefSeq" id="WP_014080382.1">
    <property type="nucleotide sequence ID" value="NC_015977.1"/>
</dbReference>
<dbReference type="GeneID" id="93724015"/>
<keyword evidence="3" id="KW-1185">Reference proteome</keyword>